<dbReference type="InterPro" id="IPR051554">
    <property type="entry name" value="Acetyltransferase_Eis"/>
</dbReference>
<accession>A0A1G9RVJ1</accession>
<dbReference type="InterPro" id="IPR000182">
    <property type="entry name" value="GNAT_dom"/>
</dbReference>
<dbReference type="AlphaFoldDB" id="A0A1G9RVJ1"/>
<dbReference type="STRING" id="482461.SAMN05216244_2158"/>
<dbReference type="PANTHER" id="PTHR37817">
    <property type="entry name" value="N-ACETYLTRANSFERASE EIS"/>
    <property type="match status" value="1"/>
</dbReference>
<dbReference type="RefSeq" id="WP_083334793.1">
    <property type="nucleotide sequence ID" value="NZ_FNHF01000002.1"/>
</dbReference>
<evidence type="ECO:0000313" key="3">
    <source>
        <dbReference type="Proteomes" id="UP000182347"/>
    </source>
</evidence>
<feature type="domain" description="N-acetyltransferase" evidence="1">
    <location>
        <begin position="2"/>
        <end position="143"/>
    </location>
</feature>
<dbReference type="OrthoDB" id="9768284at2"/>
<evidence type="ECO:0000259" key="1">
    <source>
        <dbReference type="PROSITE" id="PS51186"/>
    </source>
</evidence>
<dbReference type="SUPFAM" id="SSF55729">
    <property type="entry name" value="Acyl-CoA N-acyltransferases (Nat)"/>
    <property type="match status" value="1"/>
</dbReference>
<dbReference type="PANTHER" id="PTHR37817:SF1">
    <property type="entry name" value="N-ACETYLTRANSFERASE EIS"/>
    <property type="match status" value="1"/>
</dbReference>
<organism evidence="2 3">
    <name type="scientific">Sediminibacillus halophilus</name>
    <dbReference type="NCBI Taxonomy" id="482461"/>
    <lineage>
        <taxon>Bacteria</taxon>
        <taxon>Bacillati</taxon>
        <taxon>Bacillota</taxon>
        <taxon>Bacilli</taxon>
        <taxon>Bacillales</taxon>
        <taxon>Bacillaceae</taxon>
        <taxon>Sediminibacillus</taxon>
    </lineage>
</organism>
<gene>
    <name evidence="2" type="ORF">SAMN05216244_2158</name>
</gene>
<dbReference type="InterPro" id="IPR016181">
    <property type="entry name" value="Acyl_CoA_acyltransferase"/>
</dbReference>
<dbReference type="InterPro" id="IPR041380">
    <property type="entry name" value="Acetyltransf_17"/>
</dbReference>
<dbReference type="GO" id="GO:0030649">
    <property type="term" value="P:aminoglycoside antibiotic catabolic process"/>
    <property type="evidence" value="ECO:0007669"/>
    <property type="project" value="TreeGrafter"/>
</dbReference>
<evidence type="ECO:0000313" key="2">
    <source>
        <dbReference type="EMBL" id="SDM27174.1"/>
    </source>
</evidence>
<dbReference type="Gene3D" id="3.40.630.30">
    <property type="match status" value="2"/>
</dbReference>
<dbReference type="SUPFAM" id="SSF55718">
    <property type="entry name" value="SCP-like"/>
    <property type="match status" value="1"/>
</dbReference>
<keyword evidence="3" id="KW-1185">Reference proteome</keyword>
<name>A0A1G9RVJ1_9BACI</name>
<protein>
    <submittedName>
        <fullName evidence="2">Predicted acetyltransferase</fullName>
    </submittedName>
</protein>
<reference evidence="3" key="1">
    <citation type="submission" date="2016-10" db="EMBL/GenBank/DDBJ databases">
        <authorList>
            <person name="Varghese N."/>
            <person name="Submissions S."/>
        </authorList>
    </citation>
    <scope>NUCLEOTIDE SEQUENCE [LARGE SCALE GENOMIC DNA]</scope>
    <source>
        <strain evidence="3">CGMCC 1.6199</strain>
    </source>
</reference>
<dbReference type="GO" id="GO:0034069">
    <property type="term" value="F:aminoglycoside N-acetyltransferase activity"/>
    <property type="evidence" value="ECO:0007669"/>
    <property type="project" value="TreeGrafter"/>
</dbReference>
<proteinExistence type="predicted"/>
<dbReference type="PROSITE" id="PS51186">
    <property type="entry name" value="GNAT"/>
    <property type="match status" value="1"/>
</dbReference>
<dbReference type="InterPro" id="IPR036527">
    <property type="entry name" value="SCP2_sterol-bd_dom_sf"/>
</dbReference>
<sequence>MAEIQRLTEKDFPEVFALSQFAFQYELSAEDRQKKIEETKHHKIWGWMEQGTLAGKLHLHSLSCFLNGEKFAMGGIGNVATWPEYRRRGIVKQLLHHALLDMKENGQTLSFLHPFSFPFYRKYGWELTFTNKHYSLPINQLKKSWNGNGYVRRSKKDIALLDSLYSRFAKNYNGMLVRDERWWQQRVLTGNDQIAVSYNEQGEAGGYLIYHVKNDVLIVEEFVYLSLNAWRLFMQFIANHDSMVEKVEMVVPENDLLPLTIDEPRFPQEVKPYFMARIVDVPEFLKAYPFRFEKGKLPVYLHVEDDFFPDNAGGYRIDGGEIVRTEKPNPDEESIFCTIQQLTVMFLGTRRPLALYAAGLINGSRRAVERLEEILPVRQTYLTDFF</sequence>
<dbReference type="Pfam" id="PF13527">
    <property type="entry name" value="Acetyltransf_9"/>
    <property type="match status" value="1"/>
</dbReference>
<dbReference type="Pfam" id="PF17668">
    <property type="entry name" value="Acetyltransf_17"/>
    <property type="match status" value="1"/>
</dbReference>
<dbReference type="CDD" id="cd04301">
    <property type="entry name" value="NAT_SF"/>
    <property type="match status" value="1"/>
</dbReference>
<dbReference type="Proteomes" id="UP000182347">
    <property type="component" value="Unassembled WGS sequence"/>
</dbReference>
<dbReference type="EMBL" id="FNHF01000002">
    <property type="protein sequence ID" value="SDM27174.1"/>
    <property type="molecule type" value="Genomic_DNA"/>
</dbReference>
<dbReference type="Gene3D" id="3.30.1050.10">
    <property type="entry name" value="SCP2 sterol-binding domain"/>
    <property type="match status" value="1"/>
</dbReference>
<dbReference type="InterPro" id="IPR025559">
    <property type="entry name" value="Eis_dom"/>
</dbReference>
<dbReference type="Pfam" id="PF13530">
    <property type="entry name" value="SCP2_2"/>
    <property type="match status" value="1"/>
</dbReference>
<keyword evidence="2" id="KW-0808">Transferase</keyword>